<accession>A0AAV1NYN0</accession>
<evidence type="ECO:0000313" key="2">
    <source>
        <dbReference type="Proteomes" id="UP001314229"/>
    </source>
</evidence>
<reference evidence="1 2" key="1">
    <citation type="submission" date="2024-01" db="EMBL/GenBank/DDBJ databases">
        <authorList>
            <person name="Alioto T."/>
            <person name="Alioto T."/>
            <person name="Gomez Garrido J."/>
        </authorList>
    </citation>
    <scope>NUCLEOTIDE SEQUENCE [LARGE SCALE GENOMIC DNA]</scope>
</reference>
<dbReference type="Proteomes" id="UP001314229">
    <property type="component" value="Unassembled WGS sequence"/>
</dbReference>
<dbReference type="PANTHER" id="PTHR47063:SF1">
    <property type="entry name" value="RIBONUCLEASE H2 SUBUNIT C"/>
    <property type="match status" value="1"/>
</dbReference>
<dbReference type="Pfam" id="PF08615">
    <property type="entry name" value="RNase_H2_suC"/>
    <property type="match status" value="1"/>
</dbReference>
<evidence type="ECO:0000313" key="1">
    <source>
        <dbReference type="EMBL" id="CAK6964586.1"/>
    </source>
</evidence>
<dbReference type="GO" id="GO:0032299">
    <property type="term" value="C:ribonuclease H2 complex"/>
    <property type="evidence" value="ECO:0007669"/>
    <property type="project" value="InterPro"/>
</dbReference>
<gene>
    <name evidence="1" type="ORF">FSCOSCO3_A024110</name>
</gene>
<organism evidence="1 2">
    <name type="scientific">Scomber scombrus</name>
    <name type="common">Atlantic mackerel</name>
    <name type="synonym">Scomber vernalis</name>
    <dbReference type="NCBI Taxonomy" id="13677"/>
    <lineage>
        <taxon>Eukaryota</taxon>
        <taxon>Metazoa</taxon>
        <taxon>Chordata</taxon>
        <taxon>Craniata</taxon>
        <taxon>Vertebrata</taxon>
        <taxon>Euteleostomi</taxon>
        <taxon>Actinopterygii</taxon>
        <taxon>Neopterygii</taxon>
        <taxon>Teleostei</taxon>
        <taxon>Neoteleostei</taxon>
        <taxon>Acanthomorphata</taxon>
        <taxon>Pelagiaria</taxon>
        <taxon>Scombriformes</taxon>
        <taxon>Scombridae</taxon>
        <taxon>Scomber</taxon>
    </lineage>
</organism>
<dbReference type="CDD" id="cd09271">
    <property type="entry name" value="RNase_H2-C"/>
    <property type="match status" value="1"/>
</dbReference>
<dbReference type="AlphaFoldDB" id="A0AAV1NYN0"/>
<dbReference type="Gene3D" id="2.40.128.680">
    <property type="match status" value="1"/>
</dbReference>
<name>A0AAV1NYN0_SCOSC</name>
<dbReference type="PANTHER" id="PTHR47063">
    <property type="entry name" value="RIBONUCLEASE H2 SUBUNIT C"/>
    <property type="match status" value="1"/>
</dbReference>
<dbReference type="InterPro" id="IPR052863">
    <property type="entry name" value="RNase_H2_subunit_C"/>
</dbReference>
<dbReference type="EMBL" id="CAWUFR010000075">
    <property type="protein sequence ID" value="CAK6964586.1"/>
    <property type="molecule type" value="Genomic_DNA"/>
</dbReference>
<protein>
    <submittedName>
        <fullName evidence="1">Ribonuclease H2 subunit C</fullName>
    </submittedName>
</protein>
<keyword evidence="2" id="KW-1185">Reference proteome</keyword>
<comment type="caution">
    <text evidence="1">The sequence shown here is derived from an EMBL/GenBank/DDBJ whole genome shotgun (WGS) entry which is preliminary data.</text>
</comment>
<dbReference type="InterPro" id="IPR013924">
    <property type="entry name" value="RNase_H2_suC"/>
</dbReference>
<dbReference type="GO" id="GO:0006401">
    <property type="term" value="P:RNA catabolic process"/>
    <property type="evidence" value="ECO:0007669"/>
    <property type="project" value="InterPro"/>
</dbReference>
<sequence>MEIQNLFVSDFLIDFGHKEPAITVFKRRRRPIQPITHRDWRKPEIIEFASLFTARMSCNSSVTRVHVSSVGQTPRVPVHLMPCEIEHNGPAQVSQYLTATMKDRKYEKTVSFRGRGLKGQELSCPQGYTGLVLKEINKTGSDQEDRTVKVSSVFDKVTYWNLETAPNSDDTIVMAMDWPELAEAIHGPVDD</sequence>
<proteinExistence type="predicted"/>